<feature type="domain" description="Methyltransferase" evidence="1">
    <location>
        <begin position="28"/>
        <end position="122"/>
    </location>
</feature>
<dbReference type="InterPro" id="IPR029063">
    <property type="entry name" value="SAM-dependent_MTases_sf"/>
</dbReference>
<dbReference type="EMBL" id="VCKW01000325">
    <property type="protein sequence ID" value="TMQ90121.1"/>
    <property type="molecule type" value="Genomic_DNA"/>
</dbReference>
<sequence length="182" mass="19813">MARQYEGLEFADVHRDVLHLFPGGASRILDVGAGSGRDAAALARAGHRVVAAEPTDELRALGERLHASPHIEWVADALPDLPALPSTSDFDLILLSAVWMHLDEHERRSAMKRLAVLLAPGGHIVLTLRHGPVPSGRRMFDVSAEETIADANAAGLRLVHRGFRQDVLGRPELRWSSLGFTC</sequence>
<proteinExistence type="predicted"/>
<comment type="caution">
    <text evidence="2">The sequence shown here is derived from an EMBL/GenBank/DDBJ whole genome shotgun (WGS) entry which is preliminary data.</text>
</comment>
<dbReference type="Gene3D" id="3.40.50.150">
    <property type="entry name" value="Vaccinia Virus protein VP39"/>
    <property type="match status" value="1"/>
</dbReference>
<dbReference type="Proteomes" id="UP000309174">
    <property type="component" value="Unassembled WGS sequence"/>
</dbReference>
<dbReference type="GO" id="GO:0032259">
    <property type="term" value="P:methylation"/>
    <property type="evidence" value="ECO:0007669"/>
    <property type="project" value="UniProtKB-KW"/>
</dbReference>
<organism evidence="2 3">
    <name type="scientific">Actinomadura soli</name>
    <dbReference type="NCBI Taxonomy" id="2508997"/>
    <lineage>
        <taxon>Bacteria</taxon>
        <taxon>Bacillati</taxon>
        <taxon>Actinomycetota</taxon>
        <taxon>Actinomycetes</taxon>
        <taxon>Streptosporangiales</taxon>
        <taxon>Thermomonosporaceae</taxon>
        <taxon>Actinomadura</taxon>
    </lineage>
</organism>
<dbReference type="PANTHER" id="PTHR43464">
    <property type="entry name" value="METHYLTRANSFERASE"/>
    <property type="match status" value="1"/>
</dbReference>
<evidence type="ECO:0000313" key="3">
    <source>
        <dbReference type="Proteomes" id="UP000309174"/>
    </source>
</evidence>
<dbReference type="InterPro" id="IPR041698">
    <property type="entry name" value="Methyltransf_25"/>
</dbReference>
<accession>A0A5C4J1V8</accession>
<name>A0A5C4J1V8_9ACTN</name>
<dbReference type="CDD" id="cd02440">
    <property type="entry name" value="AdoMet_MTases"/>
    <property type="match status" value="1"/>
</dbReference>
<keyword evidence="2" id="KW-0489">Methyltransferase</keyword>
<evidence type="ECO:0000313" key="2">
    <source>
        <dbReference type="EMBL" id="TMQ90121.1"/>
    </source>
</evidence>
<dbReference type="AlphaFoldDB" id="A0A5C4J1V8"/>
<dbReference type="PANTHER" id="PTHR43464:SF92">
    <property type="entry name" value="SLR1071 PROTEIN"/>
    <property type="match status" value="1"/>
</dbReference>
<reference evidence="2 3" key="1">
    <citation type="submission" date="2019-05" db="EMBL/GenBank/DDBJ databases">
        <title>Draft genome sequence of Actinomadura sp. 14C53.</title>
        <authorList>
            <person name="Saricaoglu S."/>
            <person name="Isik K."/>
        </authorList>
    </citation>
    <scope>NUCLEOTIDE SEQUENCE [LARGE SCALE GENOMIC DNA]</scope>
    <source>
        <strain evidence="2 3">14C53</strain>
    </source>
</reference>
<dbReference type="OrthoDB" id="9810615at2"/>
<dbReference type="SUPFAM" id="SSF53335">
    <property type="entry name" value="S-adenosyl-L-methionine-dependent methyltransferases"/>
    <property type="match status" value="1"/>
</dbReference>
<protein>
    <submittedName>
        <fullName evidence="2">Class I SAM-dependent methyltransferase</fullName>
    </submittedName>
</protein>
<keyword evidence="2" id="KW-0808">Transferase</keyword>
<dbReference type="Pfam" id="PF13649">
    <property type="entry name" value="Methyltransf_25"/>
    <property type="match status" value="1"/>
</dbReference>
<evidence type="ECO:0000259" key="1">
    <source>
        <dbReference type="Pfam" id="PF13649"/>
    </source>
</evidence>
<keyword evidence="3" id="KW-1185">Reference proteome</keyword>
<dbReference type="GO" id="GO:0008168">
    <property type="term" value="F:methyltransferase activity"/>
    <property type="evidence" value="ECO:0007669"/>
    <property type="project" value="UniProtKB-KW"/>
</dbReference>
<gene>
    <name evidence="2" type="ORF">ETD83_36820</name>
</gene>